<gene>
    <name evidence="1" type="ORF">BDR25DRAFT_299334</name>
</gene>
<evidence type="ECO:0000313" key="1">
    <source>
        <dbReference type="EMBL" id="KAF2477347.1"/>
    </source>
</evidence>
<reference evidence="1" key="1">
    <citation type="journal article" date="2020" name="Stud. Mycol.">
        <title>101 Dothideomycetes genomes: a test case for predicting lifestyles and emergence of pathogens.</title>
        <authorList>
            <person name="Haridas S."/>
            <person name="Albert R."/>
            <person name="Binder M."/>
            <person name="Bloem J."/>
            <person name="Labutti K."/>
            <person name="Salamov A."/>
            <person name="Andreopoulos B."/>
            <person name="Baker S."/>
            <person name="Barry K."/>
            <person name="Bills G."/>
            <person name="Bluhm B."/>
            <person name="Cannon C."/>
            <person name="Castanera R."/>
            <person name="Culley D."/>
            <person name="Daum C."/>
            <person name="Ezra D."/>
            <person name="Gonzalez J."/>
            <person name="Henrissat B."/>
            <person name="Kuo A."/>
            <person name="Liang C."/>
            <person name="Lipzen A."/>
            <person name="Lutzoni F."/>
            <person name="Magnuson J."/>
            <person name="Mondo S."/>
            <person name="Nolan M."/>
            <person name="Ohm R."/>
            <person name="Pangilinan J."/>
            <person name="Park H.-J."/>
            <person name="Ramirez L."/>
            <person name="Alfaro M."/>
            <person name="Sun H."/>
            <person name="Tritt A."/>
            <person name="Yoshinaga Y."/>
            <person name="Zwiers L.-H."/>
            <person name="Turgeon B."/>
            <person name="Goodwin S."/>
            <person name="Spatafora J."/>
            <person name="Crous P."/>
            <person name="Grigoriev I."/>
        </authorList>
    </citation>
    <scope>NUCLEOTIDE SEQUENCE</scope>
    <source>
        <strain evidence="1">ATCC 200398</strain>
    </source>
</reference>
<sequence length="357" mass="42068">MEVPPSDRRVEDEYAKSRSSKFRFKSESEPKSKRSSRLDSHEDDDRRRSKRHRSDRDHSSHHPSRRRHIRSKRSRSKKSPATLHGYSFTEQNGDYADPAHRHRESLYDALDPDTSSGDYLDPGIAFRESLFDALADDEGAAYWEGVYGQPIHNYPNTKTGPGGELEQMDEDEYIDYVRKKMWEKSHAHILEEREERERARKAQKKAKHEMQEEAVRLDAEREAFQHRVEASLKRGEERKKAKEVEAAWAKYLQKWDELKSNSILSQQAEARVRQLIPWPVVSGKCKHVTKEEIEYFLQNSSAWRDDAAALLKVERVRWHPDKMQQRFGQHIDIESMQSVTVVFQVIDKLWNEWKGRA</sequence>
<protein>
    <submittedName>
        <fullName evidence="1">Uncharacterized protein</fullName>
    </submittedName>
</protein>
<dbReference type="EMBL" id="MU003492">
    <property type="protein sequence ID" value="KAF2477347.1"/>
    <property type="molecule type" value="Genomic_DNA"/>
</dbReference>
<organism evidence="1 2">
    <name type="scientific">Lindgomyces ingoldianus</name>
    <dbReference type="NCBI Taxonomy" id="673940"/>
    <lineage>
        <taxon>Eukaryota</taxon>
        <taxon>Fungi</taxon>
        <taxon>Dikarya</taxon>
        <taxon>Ascomycota</taxon>
        <taxon>Pezizomycotina</taxon>
        <taxon>Dothideomycetes</taxon>
        <taxon>Pleosporomycetidae</taxon>
        <taxon>Pleosporales</taxon>
        <taxon>Lindgomycetaceae</taxon>
        <taxon>Lindgomyces</taxon>
    </lineage>
</organism>
<name>A0ACB6RE06_9PLEO</name>
<comment type="caution">
    <text evidence="1">The sequence shown here is derived from an EMBL/GenBank/DDBJ whole genome shotgun (WGS) entry which is preliminary data.</text>
</comment>
<proteinExistence type="predicted"/>
<keyword evidence="2" id="KW-1185">Reference proteome</keyword>
<evidence type="ECO:0000313" key="2">
    <source>
        <dbReference type="Proteomes" id="UP000799755"/>
    </source>
</evidence>
<accession>A0ACB6RE06</accession>
<dbReference type="Proteomes" id="UP000799755">
    <property type="component" value="Unassembled WGS sequence"/>
</dbReference>